<evidence type="ECO:0000313" key="11">
    <source>
        <dbReference type="Proteomes" id="UP000240974"/>
    </source>
</evidence>
<protein>
    <submittedName>
        <fullName evidence="10">DUF421 domain-containing protein</fullName>
    </submittedName>
</protein>
<feature type="transmembrane region" description="Helical" evidence="7">
    <location>
        <begin position="32"/>
        <end position="52"/>
    </location>
</feature>
<organism evidence="10 11">
    <name type="scientific">Faecalibacillus intestinalis</name>
    <dbReference type="NCBI Taxonomy" id="1982626"/>
    <lineage>
        <taxon>Bacteria</taxon>
        <taxon>Bacillati</taxon>
        <taxon>Bacillota</taxon>
        <taxon>Erysipelotrichia</taxon>
        <taxon>Erysipelotrichales</taxon>
        <taxon>Coprobacillaceae</taxon>
        <taxon>Faecalibacillus</taxon>
    </lineage>
</organism>
<evidence type="ECO:0000256" key="1">
    <source>
        <dbReference type="ARBA" id="ARBA00004651"/>
    </source>
</evidence>
<feature type="domain" description="YetF C-terminal" evidence="8">
    <location>
        <begin position="83"/>
        <end position="210"/>
    </location>
</feature>
<evidence type="ECO:0000256" key="3">
    <source>
        <dbReference type="ARBA" id="ARBA00022475"/>
    </source>
</evidence>
<accession>A0A2T3G4P2</accession>
<keyword evidence="5 7" id="KW-1133">Transmembrane helix</keyword>
<evidence type="ECO:0000256" key="2">
    <source>
        <dbReference type="ARBA" id="ARBA00006448"/>
    </source>
</evidence>
<keyword evidence="6 7" id="KW-0472">Membrane</keyword>
<comment type="similarity">
    <text evidence="2">Belongs to the UPF0702 family.</text>
</comment>
<dbReference type="Proteomes" id="UP000240974">
    <property type="component" value="Unassembled WGS sequence"/>
</dbReference>
<keyword evidence="4 7" id="KW-0812">Transmembrane</keyword>
<dbReference type="EMBL" id="JAJDKQ010000011">
    <property type="protein sequence ID" value="MCB8561742.1"/>
    <property type="molecule type" value="Genomic_DNA"/>
</dbReference>
<evidence type="ECO:0000259" key="8">
    <source>
        <dbReference type="Pfam" id="PF04239"/>
    </source>
</evidence>
<evidence type="ECO:0000256" key="7">
    <source>
        <dbReference type="SAM" id="Phobius"/>
    </source>
</evidence>
<keyword evidence="3" id="KW-1003">Cell membrane</keyword>
<dbReference type="GO" id="GO:0005886">
    <property type="term" value="C:plasma membrane"/>
    <property type="evidence" value="ECO:0007669"/>
    <property type="project" value="UniProtKB-SubCell"/>
</dbReference>
<proteinExistence type="inferred from homology"/>
<dbReference type="Gene3D" id="3.30.240.20">
    <property type="entry name" value="bsu07140 like domains"/>
    <property type="match status" value="2"/>
</dbReference>
<dbReference type="PANTHER" id="PTHR34582">
    <property type="entry name" value="UPF0702 TRANSMEMBRANE PROTEIN YCAP"/>
    <property type="match status" value="1"/>
</dbReference>
<feature type="transmembrane region" description="Helical" evidence="7">
    <location>
        <begin position="58"/>
        <end position="78"/>
    </location>
</feature>
<evidence type="ECO:0000256" key="4">
    <source>
        <dbReference type="ARBA" id="ARBA00022692"/>
    </source>
</evidence>
<reference evidence="10 11" key="1">
    <citation type="journal article" date="2019" name="Int. J. Syst. Evol. Microbiol.">
        <title>Faecalibacillus intestinalis gen. nov., sp. nov. and Faecalibacillus faecis sp. nov., isolated from human faeces.</title>
        <authorList>
            <person name="Seo B."/>
            <person name="Jeon K."/>
            <person name="Baek I."/>
            <person name="Lee Y.M."/>
            <person name="Baek K."/>
            <person name="Ko G."/>
        </authorList>
    </citation>
    <scope>NUCLEOTIDE SEQUENCE [LARGE SCALE GENOMIC DNA]</scope>
    <source>
        <strain evidence="10 11">SNUG30099</strain>
    </source>
</reference>
<name>A0A2T3G4P2_9FIRM</name>
<reference evidence="9" key="2">
    <citation type="submission" date="2021-10" db="EMBL/GenBank/DDBJ databases">
        <title>Collection of gut derived symbiotic bacterial strains cultured from healthy donors.</title>
        <authorList>
            <person name="Lin H."/>
            <person name="Littmann E."/>
            <person name="Kohout C."/>
            <person name="Pamer E.G."/>
        </authorList>
    </citation>
    <scope>NUCLEOTIDE SEQUENCE</scope>
    <source>
        <strain evidence="9">DFI.5.2</strain>
    </source>
</reference>
<dbReference type="RefSeq" id="WP_022001297.1">
    <property type="nucleotide sequence ID" value="NZ_AP031432.1"/>
</dbReference>
<dbReference type="PANTHER" id="PTHR34582:SF6">
    <property type="entry name" value="UPF0702 TRANSMEMBRANE PROTEIN YCAP"/>
    <property type="match status" value="1"/>
</dbReference>
<dbReference type="InterPro" id="IPR007353">
    <property type="entry name" value="DUF421"/>
</dbReference>
<comment type="subcellular location">
    <subcellularLocation>
        <location evidence="1">Cell membrane</location>
        <topology evidence="1">Multi-pass membrane protein</topology>
    </subcellularLocation>
</comment>
<dbReference type="Proteomes" id="UP001197827">
    <property type="component" value="Unassembled WGS sequence"/>
</dbReference>
<evidence type="ECO:0000256" key="6">
    <source>
        <dbReference type="ARBA" id="ARBA00023136"/>
    </source>
</evidence>
<dbReference type="Pfam" id="PF04239">
    <property type="entry name" value="DUF421"/>
    <property type="match status" value="1"/>
</dbReference>
<gene>
    <name evidence="10" type="ORF">C7U54_04155</name>
    <name evidence="9" type="ORF">LJD74_06975</name>
</gene>
<keyword evidence="11" id="KW-1185">Reference proteome</keyword>
<evidence type="ECO:0000313" key="10">
    <source>
        <dbReference type="EMBL" id="PST42472.1"/>
    </source>
</evidence>
<sequence>MNLLEYFVLPLISLIVLFLLTKLMGYRQVTELSLYDYIIGITIGSIAAEMVMGSFNDILKPLIGMIVYGVFTWGVSVLTKRYLNFRFFVEGKPVVLFENDKIYLKSLDKAKIDLNELLMNCRMNGYFELNELDKIILETNGKFTFYPKTSSRPLKLGDLHQEVQKEFIPTILILQGTIIYENLELIHHNQKWLEQIMKVHGINLQEIVILYVDGQQTIHFYLKNELKRDFI</sequence>
<evidence type="ECO:0000313" key="9">
    <source>
        <dbReference type="EMBL" id="MCB8561742.1"/>
    </source>
</evidence>
<dbReference type="AlphaFoldDB" id="A0A2T3G4P2"/>
<comment type="caution">
    <text evidence="10">The sequence shown here is derived from an EMBL/GenBank/DDBJ whole genome shotgun (WGS) entry which is preliminary data.</text>
</comment>
<dbReference type="InterPro" id="IPR023090">
    <property type="entry name" value="UPF0702_alpha/beta_dom_sf"/>
</dbReference>
<feature type="transmembrane region" description="Helical" evidence="7">
    <location>
        <begin position="6"/>
        <end position="25"/>
    </location>
</feature>
<evidence type="ECO:0000256" key="5">
    <source>
        <dbReference type="ARBA" id="ARBA00022989"/>
    </source>
</evidence>
<dbReference type="EMBL" id="PYLQ01000004">
    <property type="protein sequence ID" value="PST42472.1"/>
    <property type="molecule type" value="Genomic_DNA"/>
</dbReference>